<reference evidence="3" key="1">
    <citation type="submission" date="2022-02" db="EMBL/GenBank/DDBJ databases">
        <authorList>
            <person name="Henning P.M."/>
            <person name="McCubbin A.G."/>
            <person name="Shore J.S."/>
        </authorList>
    </citation>
    <scope>NUCLEOTIDE SEQUENCE</scope>
    <source>
        <strain evidence="3">F60SS</strain>
        <tissue evidence="3">Leaves</tissue>
    </source>
</reference>
<reference evidence="3" key="2">
    <citation type="journal article" date="2023" name="Plants (Basel)">
        <title>Annotation of the Turnera subulata (Passifloraceae) Draft Genome Reveals the S-Locus Evolved after the Divergence of Turneroideae from Passifloroideae in a Stepwise Manner.</title>
        <authorList>
            <person name="Henning P.M."/>
            <person name="Roalson E.H."/>
            <person name="Mir W."/>
            <person name="McCubbin A.G."/>
            <person name="Shore J.S."/>
        </authorList>
    </citation>
    <scope>NUCLEOTIDE SEQUENCE</scope>
    <source>
        <strain evidence="3">F60SS</strain>
    </source>
</reference>
<keyword evidence="1" id="KW-0479">Metal-binding</keyword>
<dbReference type="EMBL" id="JAKUCV010007238">
    <property type="protein sequence ID" value="KAJ4824198.1"/>
    <property type="molecule type" value="Genomic_DNA"/>
</dbReference>
<protein>
    <recommendedName>
        <fullName evidence="1">Protein FAR1-RELATED SEQUENCE</fullName>
    </recommendedName>
</protein>
<accession>A0A9Q0F3E4</accession>
<sequence>MKINLNDGDLVNKDDVIEQIVDEVRNSDIHKVLDEESRTKKSYMGMEFDSSDATLSYYKSYAKLEGFGISTKASRQSKVTGEFIDMKKVPEKLGYVIRKDEDFMGVEVLGAFGCHHVDKQDGLITNHKIRDLEKNKDFSVWWDANNEEISCLCRLFEHSGFLRRHSLYACSTFHLDIF</sequence>
<dbReference type="PANTHER" id="PTHR31669">
    <property type="entry name" value="PROTEIN FAR1-RELATED SEQUENCE 10-RELATED"/>
    <property type="match status" value="1"/>
</dbReference>
<gene>
    <name evidence="3" type="ORF">Tsubulata_051589</name>
</gene>
<dbReference type="GO" id="GO:0006355">
    <property type="term" value="P:regulation of DNA-templated transcription"/>
    <property type="evidence" value="ECO:0007669"/>
    <property type="project" value="UniProtKB-UniRule"/>
</dbReference>
<dbReference type="Proteomes" id="UP001141552">
    <property type="component" value="Unassembled WGS sequence"/>
</dbReference>
<dbReference type="AlphaFoldDB" id="A0A9Q0F3E4"/>
<evidence type="ECO:0000256" key="1">
    <source>
        <dbReference type="RuleBase" id="RU367018"/>
    </source>
</evidence>
<comment type="subcellular location">
    <subcellularLocation>
        <location evidence="1">Nucleus</location>
    </subcellularLocation>
</comment>
<name>A0A9Q0F3E4_9ROSI</name>
<keyword evidence="1" id="KW-0863">Zinc-finger</keyword>
<dbReference type="OrthoDB" id="742364at2759"/>
<keyword evidence="1" id="KW-0539">Nucleus</keyword>
<dbReference type="InterPro" id="IPR006564">
    <property type="entry name" value="Znf_PMZ"/>
</dbReference>
<feature type="non-terminal residue" evidence="3">
    <location>
        <position position="178"/>
    </location>
</feature>
<evidence type="ECO:0000313" key="4">
    <source>
        <dbReference type="Proteomes" id="UP001141552"/>
    </source>
</evidence>
<organism evidence="3 4">
    <name type="scientific">Turnera subulata</name>
    <dbReference type="NCBI Taxonomy" id="218843"/>
    <lineage>
        <taxon>Eukaryota</taxon>
        <taxon>Viridiplantae</taxon>
        <taxon>Streptophyta</taxon>
        <taxon>Embryophyta</taxon>
        <taxon>Tracheophyta</taxon>
        <taxon>Spermatophyta</taxon>
        <taxon>Magnoliopsida</taxon>
        <taxon>eudicotyledons</taxon>
        <taxon>Gunneridae</taxon>
        <taxon>Pentapetalae</taxon>
        <taxon>rosids</taxon>
        <taxon>fabids</taxon>
        <taxon>Malpighiales</taxon>
        <taxon>Passifloraceae</taxon>
        <taxon>Turnera</taxon>
    </lineage>
</organism>
<evidence type="ECO:0000259" key="2">
    <source>
        <dbReference type="SMART" id="SM00575"/>
    </source>
</evidence>
<evidence type="ECO:0000313" key="3">
    <source>
        <dbReference type="EMBL" id="KAJ4824198.1"/>
    </source>
</evidence>
<dbReference type="InterPro" id="IPR031052">
    <property type="entry name" value="FHY3/FAR1"/>
</dbReference>
<comment type="caution">
    <text evidence="3">The sequence shown here is derived from an EMBL/GenBank/DDBJ whole genome shotgun (WGS) entry which is preliminary data.</text>
</comment>
<proteinExistence type="inferred from homology"/>
<keyword evidence="1" id="KW-0862">Zinc</keyword>
<dbReference type="GO" id="GO:0008270">
    <property type="term" value="F:zinc ion binding"/>
    <property type="evidence" value="ECO:0007669"/>
    <property type="project" value="UniProtKB-UniRule"/>
</dbReference>
<feature type="domain" description="Zinc finger PMZ-type" evidence="2">
    <location>
        <begin position="149"/>
        <end position="176"/>
    </location>
</feature>
<dbReference type="SMART" id="SM00575">
    <property type="entry name" value="ZnF_PMZ"/>
    <property type="match status" value="1"/>
</dbReference>
<keyword evidence="4" id="KW-1185">Reference proteome</keyword>
<comment type="similarity">
    <text evidence="1">Belongs to the FHY3/FAR1 family.</text>
</comment>
<comment type="function">
    <text evidence="1">Putative transcription activator involved in regulating light control of development.</text>
</comment>
<dbReference type="PANTHER" id="PTHR31669:SF283">
    <property type="entry name" value="PROTEIN FAR1-RELATED SEQUENCE"/>
    <property type="match status" value="1"/>
</dbReference>
<dbReference type="GO" id="GO:0005634">
    <property type="term" value="C:nucleus"/>
    <property type="evidence" value="ECO:0007669"/>
    <property type="project" value="UniProtKB-SubCell"/>
</dbReference>